<protein>
    <submittedName>
        <fullName evidence="1">Uncharacterized protein</fullName>
    </submittedName>
</protein>
<reference evidence="1" key="1">
    <citation type="submission" date="2022-10" db="EMBL/GenBank/DDBJ databases">
        <title>Complete Genome of Trichothecium roseum strain YXFP-22015, a Plant Pathogen Isolated from Citrus.</title>
        <authorList>
            <person name="Wang Y."/>
            <person name="Zhu L."/>
        </authorList>
    </citation>
    <scope>NUCLEOTIDE SEQUENCE</scope>
    <source>
        <strain evidence="1">YXFP-22015</strain>
    </source>
</reference>
<evidence type="ECO:0000313" key="1">
    <source>
        <dbReference type="EMBL" id="KAI9899999.1"/>
    </source>
</evidence>
<accession>A0ACC0V0R7</accession>
<comment type="caution">
    <text evidence="1">The sequence shown here is derived from an EMBL/GenBank/DDBJ whole genome shotgun (WGS) entry which is preliminary data.</text>
</comment>
<name>A0ACC0V0R7_9HYPO</name>
<dbReference type="EMBL" id="CM047943">
    <property type="protein sequence ID" value="KAI9899999.1"/>
    <property type="molecule type" value="Genomic_DNA"/>
</dbReference>
<organism evidence="1 2">
    <name type="scientific">Trichothecium roseum</name>
    <dbReference type="NCBI Taxonomy" id="47278"/>
    <lineage>
        <taxon>Eukaryota</taxon>
        <taxon>Fungi</taxon>
        <taxon>Dikarya</taxon>
        <taxon>Ascomycota</taxon>
        <taxon>Pezizomycotina</taxon>
        <taxon>Sordariomycetes</taxon>
        <taxon>Hypocreomycetidae</taxon>
        <taxon>Hypocreales</taxon>
        <taxon>Hypocreales incertae sedis</taxon>
        <taxon>Trichothecium</taxon>
    </lineage>
</organism>
<proteinExistence type="predicted"/>
<dbReference type="Proteomes" id="UP001163324">
    <property type="component" value="Chromosome 4"/>
</dbReference>
<keyword evidence="2" id="KW-1185">Reference proteome</keyword>
<gene>
    <name evidence="1" type="ORF">N3K66_004261</name>
</gene>
<sequence>MSRGPVPTQLRLLSALPSTEPGAKVRFLGCVLDYAASAGRLTLGHRYPKDAEATVAVDVSLVLERMNHEMTRVGAWLNVLGYVTEAAAGRGPGDDTAASMARSSSRSRSGRKGKESRRLRVPDACVQALLVWPTGPLDVGRYEKILGEGEAVLGKVGEARGG</sequence>
<evidence type="ECO:0000313" key="2">
    <source>
        <dbReference type="Proteomes" id="UP001163324"/>
    </source>
</evidence>